<evidence type="ECO:0000313" key="1">
    <source>
        <dbReference type="EMBL" id="AZF91502.1"/>
    </source>
</evidence>
<dbReference type="InterPro" id="IPR012865">
    <property type="entry name" value="DUF1642"/>
</dbReference>
<evidence type="ECO:0000313" key="2">
    <source>
        <dbReference type="Proteomes" id="UP000266920"/>
    </source>
</evidence>
<name>A0A3G8FCD5_9CAUD</name>
<sequence length="178" mass="20987">MNIEEAKKYVKENATNGYFENQVVMPKEEILALLDKLNHKQVVPQYVAEWVDKSREYDYDFDEWFDCINQSHDVYEWLNCENKRQAELNALAFTTLIVNGRDAVIVEEEKRYTVKIKGVNESCNFLIKNPTDNEWFFYSIEESNFAGNFVVIHTRKELEEGGFGWVFDCEGIEVEEVE</sequence>
<gene>
    <name evidence="1" type="ORF">CHPC1041_0044</name>
</gene>
<organism evidence="1 2">
    <name type="scientific">Streptococcus phage CHPC1041</name>
    <dbReference type="NCBI Taxonomy" id="2365015"/>
    <lineage>
        <taxon>Viruses</taxon>
        <taxon>Duplodnaviria</taxon>
        <taxon>Heunggongvirae</taxon>
        <taxon>Uroviricota</taxon>
        <taxon>Caudoviricetes</taxon>
        <taxon>Aliceevansviridae</taxon>
        <taxon>Moineauvirus</taxon>
        <taxon>Moineauvirus CHPC1041</taxon>
    </lineage>
</organism>
<reference evidence="1 2" key="1">
    <citation type="submission" date="2018-09" db="EMBL/GenBank/DDBJ databases">
        <title>A comparative genomics approach for identifying host-range determinants of bacteriophages infecting Streptococcus thermophilus.</title>
        <authorList>
            <person name="Szymczak P."/>
            <person name="Rau M.H."/>
            <person name="Monteiro J.M."/>
            <person name="de Pinho M.G."/>
            <person name="Filipe S.R."/>
            <person name="Vogensen F.K."/>
            <person name="Zeidan A."/>
            <person name="Janzen T."/>
        </authorList>
    </citation>
    <scope>NUCLEOTIDE SEQUENCE [LARGE SCALE GENOMIC DNA]</scope>
</reference>
<proteinExistence type="predicted"/>
<dbReference type="EMBL" id="MH937493">
    <property type="protein sequence ID" value="AZF91502.1"/>
    <property type="molecule type" value="Genomic_DNA"/>
</dbReference>
<evidence type="ECO:0008006" key="3">
    <source>
        <dbReference type="Google" id="ProtNLM"/>
    </source>
</evidence>
<dbReference type="Proteomes" id="UP000266920">
    <property type="component" value="Segment"/>
</dbReference>
<dbReference type="Pfam" id="PF07852">
    <property type="entry name" value="DUF1642"/>
    <property type="match status" value="1"/>
</dbReference>
<protein>
    <recommendedName>
        <fullName evidence="3">DUF1642 domain-containing protein</fullName>
    </recommendedName>
</protein>
<accession>A0A3G8FCD5</accession>
<keyword evidence="2" id="KW-1185">Reference proteome</keyword>